<dbReference type="InterPro" id="IPR025323">
    <property type="entry name" value="DUF4229"/>
</dbReference>
<organism evidence="3 4">
    <name type="scientific">Pseudonocardia charpentierae</name>
    <dbReference type="NCBI Taxonomy" id="3075545"/>
    <lineage>
        <taxon>Bacteria</taxon>
        <taxon>Bacillati</taxon>
        <taxon>Actinomycetota</taxon>
        <taxon>Actinomycetes</taxon>
        <taxon>Pseudonocardiales</taxon>
        <taxon>Pseudonocardiaceae</taxon>
        <taxon>Pseudonocardia</taxon>
    </lineage>
</organism>
<dbReference type="EMBL" id="JAVREJ010000002">
    <property type="protein sequence ID" value="MDT0348517.1"/>
    <property type="molecule type" value="Genomic_DNA"/>
</dbReference>
<dbReference type="Proteomes" id="UP001183202">
    <property type="component" value="Unassembled WGS sequence"/>
</dbReference>
<accession>A0ABU2N3M3</accession>
<evidence type="ECO:0000313" key="4">
    <source>
        <dbReference type="Proteomes" id="UP001183202"/>
    </source>
</evidence>
<reference evidence="4" key="1">
    <citation type="submission" date="2023-07" db="EMBL/GenBank/DDBJ databases">
        <title>30 novel species of actinomycetes from the DSMZ collection.</title>
        <authorList>
            <person name="Nouioui I."/>
        </authorList>
    </citation>
    <scope>NUCLEOTIDE SEQUENCE [LARGE SCALE GENOMIC DNA]</scope>
    <source>
        <strain evidence="4">DSM 45834</strain>
    </source>
</reference>
<gene>
    <name evidence="3" type="ORF">RM445_03150</name>
</gene>
<evidence type="ECO:0000256" key="2">
    <source>
        <dbReference type="SAM" id="Phobius"/>
    </source>
</evidence>
<proteinExistence type="predicted"/>
<name>A0ABU2N3M3_9PSEU</name>
<feature type="transmembrane region" description="Helical" evidence="2">
    <location>
        <begin position="47"/>
        <end position="66"/>
    </location>
</feature>
<keyword evidence="2" id="KW-1133">Transmembrane helix</keyword>
<feature type="region of interest" description="Disordered" evidence="1">
    <location>
        <begin position="82"/>
        <end position="117"/>
    </location>
</feature>
<evidence type="ECO:0000313" key="3">
    <source>
        <dbReference type="EMBL" id="MDT0348517.1"/>
    </source>
</evidence>
<sequence length="117" mass="12366">MSAPTDPRASRPAREPGMAATLALYTLARLGLLALIAGLLLLAGTPVLIALLVALIVALPLSMLVFRGLRARLDVALATSRARRTTERSALRARLRGDEPDTASGDRPESQSDPRGD</sequence>
<dbReference type="RefSeq" id="WP_311554445.1">
    <property type="nucleotide sequence ID" value="NZ_JAVREJ010000002.1"/>
</dbReference>
<feature type="transmembrane region" description="Helical" evidence="2">
    <location>
        <begin position="21"/>
        <end position="41"/>
    </location>
</feature>
<comment type="caution">
    <text evidence="3">The sequence shown here is derived from an EMBL/GenBank/DDBJ whole genome shotgun (WGS) entry which is preliminary data.</text>
</comment>
<keyword evidence="4" id="KW-1185">Reference proteome</keyword>
<protein>
    <submittedName>
        <fullName evidence="3">DUF4229 domain-containing protein</fullName>
    </submittedName>
</protein>
<keyword evidence="2" id="KW-0812">Transmembrane</keyword>
<evidence type="ECO:0000256" key="1">
    <source>
        <dbReference type="SAM" id="MobiDB-lite"/>
    </source>
</evidence>
<feature type="compositionally biased region" description="Basic and acidic residues" evidence="1">
    <location>
        <begin position="84"/>
        <end position="117"/>
    </location>
</feature>
<keyword evidence="2" id="KW-0472">Membrane</keyword>
<dbReference type="Pfam" id="PF14012">
    <property type="entry name" value="DUF4229"/>
    <property type="match status" value="1"/>
</dbReference>